<evidence type="ECO:0000313" key="2">
    <source>
        <dbReference type="EMBL" id="CAE0276221.1"/>
    </source>
</evidence>
<reference evidence="2" key="1">
    <citation type="submission" date="2021-01" db="EMBL/GenBank/DDBJ databases">
        <authorList>
            <person name="Corre E."/>
            <person name="Pelletier E."/>
            <person name="Niang G."/>
            <person name="Scheremetjew M."/>
            <person name="Finn R."/>
            <person name="Kale V."/>
            <person name="Holt S."/>
            <person name="Cochrane G."/>
            <person name="Meng A."/>
            <person name="Brown T."/>
            <person name="Cohen L."/>
        </authorList>
    </citation>
    <scope>NUCLEOTIDE SEQUENCE</scope>
    <source>
        <strain evidence="2">CCAP 955/1</strain>
    </source>
</reference>
<sequence length="369" mass="41817">MSDFIEENNVTTKLAQDVQQELPTIYVSVKNLIACALGKNYEESFEAKIKPQNVMTCAKFLLQAIRSCPLPDIEQFCEEHPQPEDQLGVDRLDDICKYKVIHALRYKAEEKGGKITRLFGKSYIKWSKSWNLFRNTTVELLQQNTHIPLEEIEYFLKTYEASLDLEDKPEGVENNEKLIWATDFNGVLLEMQKERHQRVEGRQKDVPTEEEDPNSLEAQLFGAPSQPSVRGRNDSQATAVPSLNFNNNGEIVASRQSSMTSLNLNAYSGSPLQDSNLRTLDVRSRATTMEQLGLEPPLYESLTRCISHDPAHVQDRERSTTLDLFAYEQQGFAASCPQSLVSSPKAGASRSYLYNAERRLNEHSSNDST</sequence>
<feature type="compositionally biased region" description="Basic and acidic residues" evidence="1">
    <location>
        <begin position="195"/>
        <end position="207"/>
    </location>
</feature>
<feature type="region of interest" description="Disordered" evidence="1">
    <location>
        <begin position="195"/>
        <end position="242"/>
    </location>
</feature>
<name>A0A7S3GTX0_9STRA</name>
<accession>A0A7S3GTX0</accession>
<gene>
    <name evidence="2" type="ORF">SELO1098_LOCUS5050</name>
</gene>
<proteinExistence type="predicted"/>
<evidence type="ECO:0000256" key="1">
    <source>
        <dbReference type="SAM" id="MobiDB-lite"/>
    </source>
</evidence>
<dbReference type="EMBL" id="HBIC01010278">
    <property type="protein sequence ID" value="CAE0276221.1"/>
    <property type="molecule type" value="Transcribed_RNA"/>
</dbReference>
<protein>
    <submittedName>
        <fullName evidence="2">Uncharacterized protein</fullName>
    </submittedName>
</protein>
<organism evidence="2">
    <name type="scientific">Spumella elongata</name>
    <dbReference type="NCBI Taxonomy" id="89044"/>
    <lineage>
        <taxon>Eukaryota</taxon>
        <taxon>Sar</taxon>
        <taxon>Stramenopiles</taxon>
        <taxon>Ochrophyta</taxon>
        <taxon>Chrysophyceae</taxon>
        <taxon>Chromulinales</taxon>
        <taxon>Chromulinaceae</taxon>
        <taxon>Spumella</taxon>
    </lineage>
</organism>
<dbReference type="AlphaFoldDB" id="A0A7S3GTX0"/>